<gene>
    <name evidence="2" type="ORF">PCOR1329_LOCUS84748</name>
</gene>
<sequence length="184" mass="19895">MRSSSFFYTDDPTGRLPCITRGSPALTPPRACAPPAASEFIQPRYFQFSSLVGHVPHTGGFWRNNGKFVSEIVLHIHRYRYLSQGTRPGALEQVPHGRAAAALRARPVQQAGGCCASGGHAEREPTEAELIRAFFEERGRDTVRGPTGRGSATIAAWGPRRCSSAPLSGQLPTDEAQAHIQNAC</sequence>
<proteinExistence type="predicted"/>
<protein>
    <submittedName>
        <fullName evidence="2">Uncharacterized protein</fullName>
    </submittedName>
</protein>
<evidence type="ECO:0000313" key="2">
    <source>
        <dbReference type="EMBL" id="CAK0910600.1"/>
    </source>
</evidence>
<reference evidence="2" key="1">
    <citation type="submission" date="2023-10" db="EMBL/GenBank/DDBJ databases">
        <authorList>
            <person name="Chen Y."/>
            <person name="Shah S."/>
            <person name="Dougan E. K."/>
            <person name="Thang M."/>
            <person name="Chan C."/>
        </authorList>
    </citation>
    <scope>NUCLEOTIDE SEQUENCE [LARGE SCALE GENOMIC DNA]</scope>
</reference>
<name>A0ABN9YCT7_9DINO</name>
<evidence type="ECO:0000313" key="3">
    <source>
        <dbReference type="Proteomes" id="UP001189429"/>
    </source>
</evidence>
<accession>A0ABN9YCT7</accession>
<feature type="region of interest" description="Disordered" evidence="1">
    <location>
        <begin position="165"/>
        <end position="184"/>
    </location>
</feature>
<organism evidence="2 3">
    <name type="scientific">Prorocentrum cordatum</name>
    <dbReference type="NCBI Taxonomy" id="2364126"/>
    <lineage>
        <taxon>Eukaryota</taxon>
        <taxon>Sar</taxon>
        <taxon>Alveolata</taxon>
        <taxon>Dinophyceae</taxon>
        <taxon>Prorocentrales</taxon>
        <taxon>Prorocentraceae</taxon>
        <taxon>Prorocentrum</taxon>
    </lineage>
</organism>
<keyword evidence="3" id="KW-1185">Reference proteome</keyword>
<dbReference type="EMBL" id="CAUYUJ010022430">
    <property type="protein sequence ID" value="CAK0910600.1"/>
    <property type="molecule type" value="Genomic_DNA"/>
</dbReference>
<dbReference type="Proteomes" id="UP001189429">
    <property type="component" value="Unassembled WGS sequence"/>
</dbReference>
<comment type="caution">
    <text evidence="2">The sequence shown here is derived from an EMBL/GenBank/DDBJ whole genome shotgun (WGS) entry which is preliminary data.</text>
</comment>
<evidence type="ECO:0000256" key="1">
    <source>
        <dbReference type="SAM" id="MobiDB-lite"/>
    </source>
</evidence>